<dbReference type="AlphaFoldDB" id="A0A1V3A1W2"/>
<evidence type="ECO:0000256" key="6">
    <source>
        <dbReference type="SAM" id="MobiDB-lite"/>
    </source>
</evidence>
<dbReference type="Pfam" id="PF00005">
    <property type="entry name" value="ABC_tran"/>
    <property type="match status" value="2"/>
</dbReference>
<dbReference type="Gene3D" id="1.10.287.1490">
    <property type="match status" value="1"/>
</dbReference>
<evidence type="ECO:0000313" key="8">
    <source>
        <dbReference type="EMBL" id="OOC11321.1"/>
    </source>
</evidence>
<comment type="caution">
    <text evidence="8">The sequence shown here is derived from an EMBL/GenBank/DDBJ whole genome shotgun (WGS) entry which is preliminary data.</text>
</comment>
<dbReference type="InterPro" id="IPR003593">
    <property type="entry name" value="AAA+_ATPase"/>
</dbReference>
<sequence>MIRMHNVELRRGRQILLQGAELTVHPGWRVGLTGANGSGKSSLLAALQGELSLDAGSIEQPDDWVVAHLPQEVPGSARPAVEYVLDGDAELRELQRRLEEEHDGDGAEQARLYARLDAIDGWTAEARARRLLAGLGFSDADGDRPMSDFSGGWRMRLGLARTLMTRSDLLLLDEPTNHLDVETIVWLEGWLARYPGTVIVIAHDRRFLDAVVTHIAHIERGALTLYSGGYTQAEARRAEAMAQSEAAAAKVAAERAHLEQFVRRFRAKASKARQAQSRLKRLEALEDVAVIRAARPVHLHIPSPQRLPDPLLALDHATVGHGESRRLHPASLRLRPEDRVGILGPNGAGKSTLLALLAGELEPDTGERQPAPDLRIGYFAQHQREQLDLAASPLAHLQRQDSRAAEQDLRNFLGGLGFGGERADRPVGECSGGERVRLVLAQLMWQAPSLLLLDEPTNHLDLDMREALGEALEAYAGGLVVVAHDRELLARVCDRFWRVEDGHLSEFDGDLDDYARELQERRSRDEAGPEPAGPGGAAVASGDEAGGGPALSQKDRRREAARAREALKPLQQRADRAEAECARLQERLDAIEAELADGELYTGDAEAADRLAALTREQGELRRRLEDHEGEWMEAMEALEAARPDAGGSPAEK</sequence>
<dbReference type="GO" id="GO:0016887">
    <property type="term" value="F:ATP hydrolysis activity"/>
    <property type="evidence" value="ECO:0007669"/>
    <property type="project" value="InterPro"/>
</dbReference>
<dbReference type="RefSeq" id="WP_077243561.1">
    <property type="nucleotide sequence ID" value="NZ_MUZR01000004.1"/>
</dbReference>
<evidence type="ECO:0000256" key="3">
    <source>
        <dbReference type="ARBA" id="ARBA00022840"/>
    </source>
</evidence>
<feature type="domain" description="ABC transporter" evidence="7">
    <location>
        <begin position="2"/>
        <end position="245"/>
    </location>
</feature>
<dbReference type="PANTHER" id="PTHR19211:SF14">
    <property type="entry name" value="ATP-BINDING CASSETTE SUB-FAMILY F MEMBER 1"/>
    <property type="match status" value="1"/>
</dbReference>
<dbReference type="PROSITE" id="PS00211">
    <property type="entry name" value="ABC_TRANSPORTER_1"/>
    <property type="match status" value="2"/>
</dbReference>
<evidence type="ECO:0000256" key="2">
    <source>
        <dbReference type="ARBA" id="ARBA00022741"/>
    </source>
</evidence>
<evidence type="ECO:0000259" key="7">
    <source>
        <dbReference type="PROSITE" id="PS50893"/>
    </source>
</evidence>
<keyword evidence="1" id="KW-0677">Repeat</keyword>
<keyword evidence="3 8" id="KW-0067">ATP-binding</keyword>
<evidence type="ECO:0000256" key="1">
    <source>
        <dbReference type="ARBA" id="ARBA00022737"/>
    </source>
</evidence>
<dbReference type="EMBL" id="MUZR01000004">
    <property type="protein sequence ID" value="OOC11321.1"/>
    <property type="molecule type" value="Genomic_DNA"/>
</dbReference>
<dbReference type="CDD" id="cd03221">
    <property type="entry name" value="ABCF_EF-3"/>
    <property type="match status" value="2"/>
</dbReference>
<evidence type="ECO:0000256" key="5">
    <source>
        <dbReference type="ARBA" id="ARBA00069073"/>
    </source>
</evidence>
<dbReference type="Gene3D" id="3.40.50.300">
    <property type="entry name" value="P-loop containing nucleotide triphosphate hydrolases"/>
    <property type="match status" value="2"/>
</dbReference>
<evidence type="ECO:0000256" key="4">
    <source>
        <dbReference type="ARBA" id="ARBA00061571"/>
    </source>
</evidence>
<dbReference type="SUPFAM" id="SSF52540">
    <property type="entry name" value="P-loop containing nucleoside triphosphate hydrolases"/>
    <property type="match status" value="2"/>
</dbReference>
<dbReference type="GO" id="GO:0005524">
    <property type="term" value="F:ATP binding"/>
    <property type="evidence" value="ECO:0007669"/>
    <property type="project" value="UniProtKB-KW"/>
</dbReference>
<feature type="domain" description="ABC transporter" evidence="7">
    <location>
        <begin position="312"/>
        <end position="526"/>
    </location>
</feature>
<dbReference type="InterPro" id="IPR027417">
    <property type="entry name" value="P-loop_NTPase"/>
</dbReference>
<feature type="compositionally biased region" description="Basic and acidic residues" evidence="6">
    <location>
        <begin position="553"/>
        <end position="573"/>
    </location>
</feature>
<reference evidence="8 9" key="1">
    <citation type="submission" date="2017-02" db="EMBL/GenBank/DDBJ databases">
        <title>Genomic diversity within the haloalkaliphilic genus Thioalkalivibrio.</title>
        <authorList>
            <person name="Ahn A.-C."/>
            <person name="Meier-Kolthoff J."/>
            <person name="Overmars L."/>
            <person name="Richter M."/>
            <person name="Woyke T."/>
            <person name="Sorokin D.Y."/>
            <person name="Muyzer G."/>
        </authorList>
    </citation>
    <scope>NUCLEOTIDE SEQUENCE [LARGE SCALE GENOMIC DNA]</scope>
    <source>
        <strain evidence="8 9">HL17</strain>
    </source>
</reference>
<dbReference type="PANTHER" id="PTHR19211">
    <property type="entry name" value="ATP-BINDING TRANSPORT PROTEIN-RELATED"/>
    <property type="match status" value="1"/>
</dbReference>
<protein>
    <recommendedName>
        <fullName evidence="5">Probable ATP-binding protein YheS</fullName>
    </recommendedName>
</protein>
<keyword evidence="9" id="KW-1185">Reference proteome</keyword>
<gene>
    <name evidence="8" type="ORF">B1A74_01510</name>
</gene>
<dbReference type="InterPro" id="IPR050611">
    <property type="entry name" value="ABCF"/>
</dbReference>
<feature type="region of interest" description="Disordered" evidence="6">
    <location>
        <begin position="520"/>
        <end position="573"/>
    </location>
</feature>
<dbReference type="FunFam" id="3.40.50.300:FF:002053">
    <property type="entry name" value="ABC transporter ATP-binding protein"/>
    <property type="match status" value="1"/>
</dbReference>
<name>A0A1V3A1W2_9GAMM</name>
<dbReference type="Proteomes" id="UP000189177">
    <property type="component" value="Unassembled WGS sequence"/>
</dbReference>
<dbReference type="STRING" id="252474.B1A74_01510"/>
<dbReference type="PROSITE" id="PS50893">
    <property type="entry name" value="ABC_TRANSPORTER_2"/>
    <property type="match status" value="2"/>
</dbReference>
<dbReference type="InterPro" id="IPR003439">
    <property type="entry name" value="ABC_transporter-like_ATP-bd"/>
</dbReference>
<dbReference type="OrthoDB" id="9808609at2"/>
<proteinExistence type="inferred from homology"/>
<comment type="similarity">
    <text evidence="4">Belongs to the ABC transporter superfamily. ABCF family. YheS subfamily.</text>
</comment>
<dbReference type="InterPro" id="IPR017871">
    <property type="entry name" value="ABC_transporter-like_CS"/>
</dbReference>
<keyword evidence="2" id="KW-0547">Nucleotide-binding</keyword>
<dbReference type="InterPro" id="IPR032781">
    <property type="entry name" value="ABC_tran_Xtn"/>
</dbReference>
<evidence type="ECO:0000313" key="9">
    <source>
        <dbReference type="Proteomes" id="UP000189177"/>
    </source>
</evidence>
<accession>A0A1V3A1W2</accession>
<dbReference type="FunFam" id="3.40.50.300:FF:000011">
    <property type="entry name" value="Putative ABC transporter ATP-binding component"/>
    <property type="match status" value="1"/>
</dbReference>
<dbReference type="SMART" id="SM00382">
    <property type="entry name" value="AAA"/>
    <property type="match status" value="2"/>
</dbReference>
<organism evidence="8 9">
    <name type="scientific">Thioalkalivibrio halophilus</name>
    <dbReference type="NCBI Taxonomy" id="252474"/>
    <lineage>
        <taxon>Bacteria</taxon>
        <taxon>Pseudomonadati</taxon>
        <taxon>Pseudomonadota</taxon>
        <taxon>Gammaproteobacteria</taxon>
        <taxon>Chromatiales</taxon>
        <taxon>Ectothiorhodospiraceae</taxon>
        <taxon>Thioalkalivibrio</taxon>
    </lineage>
</organism>
<dbReference type="Pfam" id="PF12848">
    <property type="entry name" value="ABC_tran_Xtn"/>
    <property type="match status" value="1"/>
</dbReference>